<dbReference type="InterPro" id="IPR051084">
    <property type="entry name" value="H+-coupled_symporters"/>
</dbReference>
<sequence length="101" mass="10171">MILTGYTSVNTMVKSELFPAHVRALDMGIGYALANSIFGGIAPLISQAAKEAGHVPLFGGLCVLPAEQVGDALVPGAGVGVYGRGAGPRCGAGRRDCGDGR</sequence>
<dbReference type="KEGG" id="mgi:Mflv_5207"/>
<keyword evidence="4" id="KW-0769">Symport</keyword>
<keyword evidence="3" id="KW-1003">Cell membrane</keyword>
<organism evidence="5">
    <name type="scientific">Mycolicibacterium gilvum (strain PYR-GCK)</name>
    <name type="common">Mycobacterium gilvum (strain PYR-GCK)</name>
    <dbReference type="NCBI Taxonomy" id="350054"/>
    <lineage>
        <taxon>Bacteria</taxon>
        <taxon>Bacillati</taxon>
        <taxon>Actinomycetota</taxon>
        <taxon>Actinomycetes</taxon>
        <taxon>Mycobacteriales</taxon>
        <taxon>Mycobacteriaceae</taxon>
        <taxon>Mycolicibacterium</taxon>
    </lineage>
</organism>
<keyword evidence="2" id="KW-0813">Transport</keyword>
<dbReference type="AlphaFoldDB" id="A4T1D1"/>
<gene>
    <name evidence="5" type="ordered locus">Mflv_5207</name>
</gene>
<dbReference type="HOGENOM" id="CLU_2288416_0_0_11"/>
<dbReference type="PANTHER" id="PTHR43528">
    <property type="entry name" value="ALPHA-KETOGLUTARATE PERMEASE"/>
    <property type="match status" value="1"/>
</dbReference>
<evidence type="ECO:0000256" key="1">
    <source>
        <dbReference type="ARBA" id="ARBA00004651"/>
    </source>
</evidence>
<dbReference type="PANTHER" id="PTHR43528:SF1">
    <property type="entry name" value="ALPHA-KETOGLUTARATE PERMEASE"/>
    <property type="match status" value="1"/>
</dbReference>
<reference evidence="5" key="1">
    <citation type="submission" date="2007-04" db="EMBL/GenBank/DDBJ databases">
        <authorList>
            <consortium name="US DOE Joint Genome Institute"/>
            <person name="Copeland A."/>
            <person name="Lucas S."/>
            <person name="Lapidus A."/>
            <person name="Barry K."/>
            <person name="Detter J.C."/>
            <person name="Glavina del Rio T."/>
            <person name="Hammon N."/>
            <person name="Israni S."/>
            <person name="Dalin E."/>
            <person name="Tice H."/>
            <person name="Pitluck S."/>
            <person name="Chain P."/>
            <person name="Malfatti S."/>
            <person name="Shin M."/>
            <person name="Vergez L."/>
            <person name="Schmutz J."/>
            <person name="Larimer F."/>
            <person name="Land M."/>
            <person name="Hauser L."/>
            <person name="Kyrpides N."/>
            <person name="Mikhailova N."/>
            <person name="Miller C."/>
            <person name="Richardson P."/>
        </authorList>
    </citation>
    <scope>NUCLEOTIDE SEQUENCE</scope>
    <source>
        <strain evidence="5">PYR-GCK</strain>
    </source>
</reference>
<dbReference type="eggNOG" id="COG0477">
    <property type="taxonomic scope" value="Bacteria"/>
</dbReference>
<evidence type="ECO:0000313" key="5">
    <source>
        <dbReference type="EMBL" id="ABP47672.1"/>
    </source>
</evidence>
<dbReference type="EMBL" id="CP000656">
    <property type="protein sequence ID" value="ABP47672.1"/>
    <property type="molecule type" value="Genomic_DNA"/>
</dbReference>
<keyword evidence="3" id="KW-0472">Membrane</keyword>
<comment type="subcellular location">
    <subcellularLocation>
        <location evidence="1">Cell membrane</location>
        <topology evidence="1">Multi-pass membrane protein</topology>
    </subcellularLocation>
</comment>
<evidence type="ECO:0000256" key="4">
    <source>
        <dbReference type="ARBA" id="ARBA00022847"/>
    </source>
</evidence>
<dbReference type="STRING" id="350054.Mflv_5207"/>
<dbReference type="SUPFAM" id="SSF103473">
    <property type="entry name" value="MFS general substrate transporter"/>
    <property type="match status" value="1"/>
</dbReference>
<proteinExistence type="predicted"/>
<reference evidence="5" key="2">
    <citation type="journal article" date="2013" name="PLoS ONE">
        <title>A Gene Expression Study of the Activities of Aromatic Ring-Cleavage Dioxygenases in Mycobacterium gilvum PYR-GCK to Changes in Salinity and pH during Pyrene Degradation.</title>
        <authorList>
            <person name="Badejo A.C."/>
            <person name="Badejo A.O."/>
            <person name="Shin K.H."/>
            <person name="Chai Y.G."/>
        </authorList>
    </citation>
    <scope>NUCLEOTIDE SEQUENCE [LARGE SCALE GENOMIC DNA]</scope>
    <source>
        <strain evidence="5">PYR-GCK</strain>
    </source>
</reference>
<dbReference type="InterPro" id="IPR036259">
    <property type="entry name" value="MFS_trans_sf"/>
</dbReference>
<accession>A4T1D1</accession>
<name>A4T1D1_MYCGI</name>
<protein>
    <submittedName>
        <fullName evidence="5">Uncharacterized protein</fullName>
    </submittedName>
</protein>
<evidence type="ECO:0000256" key="3">
    <source>
        <dbReference type="ARBA" id="ARBA00022475"/>
    </source>
</evidence>
<evidence type="ECO:0000256" key="2">
    <source>
        <dbReference type="ARBA" id="ARBA00022448"/>
    </source>
</evidence>
<dbReference type="GO" id="GO:0015293">
    <property type="term" value="F:symporter activity"/>
    <property type="evidence" value="ECO:0007669"/>
    <property type="project" value="UniProtKB-KW"/>
</dbReference>
<dbReference type="GO" id="GO:0005886">
    <property type="term" value="C:plasma membrane"/>
    <property type="evidence" value="ECO:0007669"/>
    <property type="project" value="UniProtKB-SubCell"/>
</dbReference>